<sequence>MKCWQGLILDFVMQLIVLNV</sequence>
<reference evidence="1" key="2">
    <citation type="journal article" date="2015" name="Data Brief">
        <title>Shoot transcriptome of the giant reed, Arundo donax.</title>
        <authorList>
            <person name="Barrero R.A."/>
            <person name="Guerrero F.D."/>
            <person name="Moolhuijzen P."/>
            <person name="Goolsby J.A."/>
            <person name="Tidwell J."/>
            <person name="Bellgard S.E."/>
            <person name="Bellgard M.I."/>
        </authorList>
    </citation>
    <scope>NUCLEOTIDE SEQUENCE</scope>
    <source>
        <tissue evidence="1">Shoot tissue taken approximately 20 cm above the soil surface</tissue>
    </source>
</reference>
<protein>
    <submittedName>
        <fullName evidence="1">Uncharacterized protein</fullName>
    </submittedName>
</protein>
<dbReference type="EMBL" id="GBRH01230385">
    <property type="protein sequence ID" value="JAD67510.1"/>
    <property type="molecule type" value="Transcribed_RNA"/>
</dbReference>
<dbReference type="AlphaFoldDB" id="A0A0A9C286"/>
<evidence type="ECO:0000313" key="1">
    <source>
        <dbReference type="EMBL" id="JAD67510.1"/>
    </source>
</evidence>
<reference evidence="1" key="1">
    <citation type="submission" date="2014-09" db="EMBL/GenBank/DDBJ databases">
        <authorList>
            <person name="Magalhaes I.L.F."/>
            <person name="Oliveira U."/>
            <person name="Santos F.R."/>
            <person name="Vidigal T.H.D.A."/>
            <person name="Brescovit A.D."/>
            <person name="Santos A.J."/>
        </authorList>
    </citation>
    <scope>NUCLEOTIDE SEQUENCE</scope>
    <source>
        <tissue evidence="1">Shoot tissue taken approximately 20 cm above the soil surface</tissue>
    </source>
</reference>
<proteinExistence type="predicted"/>
<name>A0A0A9C286_ARUDO</name>
<accession>A0A0A9C286</accession>
<organism evidence="1">
    <name type="scientific">Arundo donax</name>
    <name type="common">Giant reed</name>
    <name type="synonym">Donax arundinaceus</name>
    <dbReference type="NCBI Taxonomy" id="35708"/>
    <lineage>
        <taxon>Eukaryota</taxon>
        <taxon>Viridiplantae</taxon>
        <taxon>Streptophyta</taxon>
        <taxon>Embryophyta</taxon>
        <taxon>Tracheophyta</taxon>
        <taxon>Spermatophyta</taxon>
        <taxon>Magnoliopsida</taxon>
        <taxon>Liliopsida</taxon>
        <taxon>Poales</taxon>
        <taxon>Poaceae</taxon>
        <taxon>PACMAD clade</taxon>
        <taxon>Arundinoideae</taxon>
        <taxon>Arundineae</taxon>
        <taxon>Arundo</taxon>
    </lineage>
</organism>